<name>A0A166C6J3_9EURY</name>
<evidence type="ECO:0000313" key="1">
    <source>
        <dbReference type="EMBL" id="KZX11677.1"/>
    </source>
</evidence>
<dbReference type="EMBL" id="LWMV01000182">
    <property type="protein sequence ID" value="KZX11677.1"/>
    <property type="molecule type" value="Genomic_DNA"/>
</dbReference>
<accession>A0A166C6J3</accession>
<proteinExistence type="predicted"/>
<keyword evidence="2" id="KW-1185">Reference proteome</keyword>
<organism evidence="1 2">
    <name type="scientific">Methanobrevibacter curvatus</name>
    <dbReference type="NCBI Taxonomy" id="49547"/>
    <lineage>
        <taxon>Archaea</taxon>
        <taxon>Methanobacteriati</taxon>
        <taxon>Methanobacteriota</taxon>
        <taxon>Methanomada group</taxon>
        <taxon>Methanobacteria</taxon>
        <taxon>Methanobacteriales</taxon>
        <taxon>Methanobacteriaceae</taxon>
        <taxon>Methanobrevibacter</taxon>
    </lineage>
</organism>
<dbReference type="AlphaFoldDB" id="A0A166C6J3"/>
<comment type="caution">
    <text evidence="1">The sequence shown here is derived from an EMBL/GenBank/DDBJ whole genome shotgun (WGS) entry which is preliminary data.</text>
</comment>
<protein>
    <submittedName>
        <fullName evidence="1">Uncharacterized protein</fullName>
    </submittedName>
</protein>
<reference evidence="1 2" key="1">
    <citation type="submission" date="2016-04" db="EMBL/GenBank/DDBJ databases">
        <title>Genome sequence of Methanobrevibacter curvatus DSM 11111.</title>
        <authorList>
            <person name="Poehlein A."/>
            <person name="Seedorf H."/>
            <person name="Daniel R."/>
        </authorList>
    </citation>
    <scope>NUCLEOTIDE SEQUENCE [LARGE SCALE GENOMIC DNA]</scope>
    <source>
        <strain evidence="1 2">DSM 11111</strain>
    </source>
</reference>
<gene>
    <name evidence="1" type="ORF">MBCUR_13510</name>
</gene>
<dbReference type="STRING" id="49547.MBCUR_13510"/>
<dbReference type="Proteomes" id="UP000077245">
    <property type="component" value="Unassembled WGS sequence"/>
</dbReference>
<evidence type="ECO:0000313" key="2">
    <source>
        <dbReference type="Proteomes" id="UP000077245"/>
    </source>
</evidence>
<sequence>MVKFKVLLEYIALPYFPLVFLKLELVILQMALEYIVPPFELALLLLKVEFMICRSFKLYNTPPPPVALFRENKEDEINSLLLEYIAPPFIARLFVKLEVPEILVTPPLRYKAPPLVFAVLLENTIELIFKLLLVYIQAPLTAELPVKTELEFILVVPPFVKMAPPFELALFLLKLVAIIFKSFKL</sequence>